<dbReference type="Pfam" id="PF14528">
    <property type="entry name" value="LAGLIDADG_3"/>
    <property type="match status" value="2"/>
</dbReference>
<dbReference type="Pfam" id="PF14890">
    <property type="entry name" value="Intein_splicing"/>
    <property type="match status" value="1"/>
</dbReference>
<dbReference type="NCBIfam" id="TIGR01443">
    <property type="entry name" value="intein_Cterm"/>
    <property type="match status" value="1"/>
</dbReference>
<evidence type="ECO:0000313" key="4">
    <source>
        <dbReference type="EMBL" id="NBI28608.1"/>
    </source>
</evidence>
<dbReference type="SUPFAM" id="SSF51294">
    <property type="entry name" value="Hedgehog/intein (Hint) domain"/>
    <property type="match status" value="1"/>
</dbReference>
<dbReference type="InterPro" id="IPR003587">
    <property type="entry name" value="Hint_dom_N"/>
</dbReference>
<dbReference type="SMART" id="SM00305">
    <property type="entry name" value="HintC"/>
    <property type="match status" value="1"/>
</dbReference>
<dbReference type="Gene3D" id="3.10.28.10">
    <property type="entry name" value="Homing endonucleases"/>
    <property type="match status" value="1"/>
</dbReference>
<dbReference type="CDD" id="cd00081">
    <property type="entry name" value="Hint"/>
    <property type="match status" value="1"/>
</dbReference>
<dbReference type="InterPro" id="IPR003586">
    <property type="entry name" value="Hint_dom_C"/>
</dbReference>
<name>A0A6N9Q2L2_9BACL</name>
<dbReference type="Gene3D" id="3.30.420.240">
    <property type="match status" value="1"/>
</dbReference>
<sequence length="1043" mass="120318">MKIYISSMRKEKRSMRQTKAVISMPSYKNFQSKNAKHKNDRFDVNEPAFNPAVEARGIQESTNFERNLNKYIDFVSWARWNPDLWWDLITPETGGIRLDMDQRVFFRSLARFISTYGVFPRGYGKCQSGDTLLFTNEGIKELGEFFNFASHGKEFYISSNINLVNRHGQLESTNAGVYSGYQPTKKIITEEGYEVENSLNHPLLVMNKRGCLEWKISEDIEIGDYLAINRNNDVWGNKTDLNIDMDSYLNDFSNSSRWKVERKKCNIIKNLDEEFGLILGYLIGDGCITRNYSICFTNTDEDIVENYKNFMENRLGVVVKPKKDYPIDYLINSRFVREYFKQIGLEVADSFNKEVPKCVLNAPKKVVASFIKGLFDTDGGLSNTYIEYCTASKKLSKQIQTILLNFGIMSTRKKRYNKQYKTSHYKIMIYGKNMDLYLKHIGFSCKRKQVKLVKLCEKKRNPNKDVIPYQKELINEFCASIKHKTSYNYRIRDKVYHVLKGDNQLTYEKLKYLISLDDSSECKGYEELVEFFNLNYFFSKVSDIKNSNNHVYDLSVPNSNSFISNGFVSHNTLLEVMGMYHTAIFFPDIELSMTAQTKENAAKLVNEKHREIIKFYPLISNEITSYRYSKDTIEANFTSGGRIDTLANNQSSKGQRRKRLNVEEAAQLNAALFDDVLEPVVNVPRRTIGKQALVNPEELNGQINFFTTSWFRGSDEYERNIEMVKDMAELKGKIVIGSDWQLACSYGRGETKSQILDKKARLSPTFFAMNYQSRWVGATDGALIDMNKVMDLRTLVKPELKGDGKSEYIVSMDVARSESQNNNQSCIVVFKLKRNKNEKITQIKIVNLINLPNGLNFTAQTVELKRIKNMYNAKAVVVDGNGLGSAIVDEALKETTDPLTGDSLGCWNTINNEREPELEGAEKILYDLHAQGINSDIIINFIDMIESKKLQLLEKRQDSGYDVSDADYFKNNVLPHLQTDFLLEEIANLKMKKLPSGKYTVERVTKKIDKDRYSALAYGLWYIKQFEDKNTKKDKKKLIFLYN</sequence>
<dbReference type="InterPro" id="IPR027434">
    <property type="entry name" value="Homing_endonucl"/>
</dbReference>
<dbReference type="Proteomes" id="UP000448943">
    <property type="component" value="Unassembled WGS sequence"/>
</dbReference>
<dbReference type="PROSITE" id="PS50818">
    <property type="entry name" value="INTEIN_C_TER"/>
    <property type="match status" value="1"/>
</dbReference>
<proteinExistence type="predicted"/>
<dbReference type="InterPro" id="IPR006142">
    <property type="entry name" value="INTEIN"/>
</dbReference>
<keyword evidence="2" id="KW-0651">Protein splicing</keyword>
<dbReference type="PRINTS" id="PR00379">
    <property type="entry name" value="INTEIN"/>
</dbReference>
<evidence type="ECO:0000256" key="1">
    <source>
        <dbReference type="ARBA" id="ARBA00022813"/>
    </source>
</evidence>
<dbReference type="InterPro" id="IPR004042">
    <property type="entry name" value="Intein_endonuc_central"/>
</dbReference>
<dbReference type="PROSITE" id="PS50819">
    <property type="entry name" value="INTEIN_ENDONUCLEASE"/>
    <property type="match status" value="1"/>
</dbReference>
<dbReference type="PROSITE" id="PS50817">
    <property type="entry name" value="INTEIN_N_TER"/>
    <property type="match status" value="1"/>
</dbReference>
<dbReference type="InterPro" id="IPR030934">
    <property type="entry name" value="Intein_C"/>
</dbReference>
<evidence type="ECO:0000259" key="3">
    <source>
        <dbReference type="PROSITE" id="PS50819"/>
    </source>
</evidence>
<gene>
    <name evidence="4" type="ORF">ERL59_06535</name>
</gene>
<dbReference type="EMBL" id="SIJB01000016">
    <property type="protein sequence ID" value="NBI28608.1"/>
    <property type="molecule type" value="Genomic_DNA"/>
</dbReference>
<dbReference type="SUPFAM" id="SSF55608">
    <property type="entry name" value="Homing endonucleases"/>
    <property type="match status" value="1"/>
</dbReference>
<evidence type="ECO:0000313" key="5">
    <source>
        <dbReference type="Proteomes" id="UP000448943"/>
    </source>
</evidence>
<dbReference type="Gene3D" id="3.40.50.300">
    <property type="entry name" value="P-loop containing nucleotide triphosphate hydrolases"/>
    <property type="match status" value="1"/>
</dbReference>
<organism evidence="4 5">
    <name type="scientific">Chengkuizengella marina</name>
    <dbReference type="NCBI Taxonomy" id="2507566"/>
    <lineage>
        <taxon>Bacteria</taxon>
        <taxon>Bacillati</taxon>
        <taxon>Bacillota</taxon>
        <taxon>Bacilli</taxon>
        <taxon>Bacillales</taxon>
        <taxon>Paenibacillaceae</taxon>
        <taxon>Chengkuizengella</taxon>
    </lineage>
</organism>
<dbReference type="Gene3D" id="2.170.16.10">
    <property type="entry name" value="Hedgehog/Intein (Hint) domain"/>
    <property type="match status" value="2"/>
</dbReference>
<keyword evidence="1" id="KW-0068">Autocatalytic cleavage</keyword>
<accession>A0A6N9Q2L2</accession>
<reference evidence="4 5" key="1">
    <citation type="submission" date="2019-01" db="EMBL/GenBank/DDBJ databases">
        <title>Chengkuizengella sp. nov., isolated from deep-sea sediment of East Pacific Ocean.</title>
        <authorList>
            <person name="Yang J."/>
            <person name="Lai Q."/>
            <person name="Shao Z."/>
        </authorList>
    </citation>
    <scope>NUCLEOTIDE SEQUENCE [LARGE SCALE GENOMIC DNA]</scope>
    <source>
        <strain evidence="4 5">YPA3-1-1</strain>
    </source>
</reference>
<dbReference type="AlphaFoldDB" id="A0A6N9Q2L2"/>
<protein>
    <submittedName>
        <fullName evidence="4">Heavy metal transporter</fullName>
    </submittedName>
</protein>
<dbReference type="SMART" id="SM00306">
    <property type="entry name" value="HintN"/>
    <property type="match status" value="1"/>
</dbReference>
<dbReference type="GO" id="GO:0004519">
    <property type="term" value="F:endonuclease activity"/>
    <property type="evidence" value="ECO:0007669"/>
    <property type="project" value="InterPro"/>
</dbReference>
<comment type="caution">
    <text evidence="4">The sequence shown here is derived from an EMBL/GenBank/DDBJ whole genome shotgun (WGS) entry which is preliminary data.</text>
</comment>
<feature type="domain" description="DOD-type homing endonuclease" evidence="3">
    <location>
        <begin position="278"/>
        <end position="408"/>
    </location>
</feature>
<dbReference type="InterPro" id="IPR027417">
    <property type="entry name" value="P-loop_NTPase"/>
</dbReference>
<evidence type="ECO:0000256" key="2">
    <source>
        <dbReference type="ARBA" id="ARBA00023000"/>
    </source>
</evidence>
<dbReference type="InterPro" id="IPR006141">
    <property type="entry name" value="Intein_N"/>
</dbReference>
<dbReference type="GO" id="GO:0016539">
    <property type="term" value="P:intein-mediated protein splicing"/>
    <property type="evidence" value="ECO:0007669"/>
    <property type="project" value="InterPro"/>
</dbReference>
<dbReference type="InterPro" id="IPR004860">
    <property type="entry name" value="LAGLIDADG_dom"/>
</dbReference>
<keyword evidence="5" id="KW-1185">Reference proteome</keyword>
<dbReference type="InterPro" id="IPR036844">
    <property type="entry name" value="Hint_dom_sf"/>
</dbReference>